<feature type="coiled-coil region" evidence="1">
    <location>
        <begin position="360"/>
        <end position="460"/>
    </location>
</feature>
<name>A0A937K6D6_9CLOT</name>
<accession>A0A937K6D6</accession>
<sequence>MISYKNNEYLLYIKDELWKFYKNDEGSICYSILKDNSWSQEIELVDSCEQLLSVILSANGSIYILSISSSKSLVLYTYKENYFSENVLLNFSFEVDHIQVISLNNALNLIYTKYDNNTYCLYHRIITSNLTITPPIMLDVVEKLEGFPFIAYVQKKEIITLYVKKLKTYYIGYRTYSPQQNFWGKYISIDRSPTKPYDYSFAIDENNVIAISYSIKDSSASLLKYGFLIDNNFSAKALKSNESIDTYSSLIYKNNVYYLIYNFKNTIFITSLFVNGDLDVVERVPYSSSSIIEKYILQSDSLTLNSFSSFIVNDKNNILFSPLSILNMTLIKPEKGDDKKTNESISTYYEKQIISKNKTIQKLLDQVNSLQTHIKKLETVATINNTIEREAQNLKKEIVTKESNIHVTNKLLADYESKYKDTKLVIDNLKTQVSVLENKLQSYEGTINTLTVKNKELSDALTLAQESRIDTTNLTLLLQDKDKDIANLKYLNSSLQVQIDRLTQEIDMLSIEKDTKVSFVKRLFK</sequence>
<evidence type="ECO:0000256" key="1">
    <source>
        <dbReference type="SAM" id="Coils"/>
    </source>
</evidence>
<protein>
    <submittedName>
        <fullName evidence="2">Uncharacterized protein</fullName>
    </submittedName>
</protein>
<keyword evidence="1" id="KW-0175">Coiled coil</keyword>
<comment type="caution">
    <text evidence="2">The sequence shown here is derived from an EMBL/GenBank/DDBJ whole genome shotgun (WGS) entry which is preliminary data.</text>
</comment>
<organism evidence="2 3">
    <name type="scientific">Clostridium paridis</name>
    <dbReference type="NCBI Taxonomy" id="2803863"/>
    <lineage>
        <taxon>Bacteria</taxon>
        <taxon>Bacillati</taxon>
        <taxon>Bacillota</taxon>
        <taxon>Clostridia</taxon>
        <taxon>Eubacteriales</taxon>
        <taxon>Clostridiaceae</taxon>
        <taxon>Clostridium</taxon>
    </lineage>
</organism>
<evidence type="ECO:0000313" key="2">
    <source>
        <dbReference type="EMBL" id="MBL4933688.1"/>
    </source>
</evidence>
<dbReference type="RefSeq" id="WP_202769128.1">
    <property type="nucleotide sequence ID" value="NZ_JAESWA010000027.1"/>
</dbReference>
<dbReference type="AlphaFoldDB" id="A0A937K6D6"/>
<feature type="coiled-coil region" evidence="1">
    <location>
        <begin position="485"/>
        <end position="512"/>
    </location>
</feature>
<reference evidence="2" key="1">
    <citation type="submission" date="2021-01" db="EMBL/GenBank/DDBJ databases">
        <title>Genome public.</title>
        <authorList>
            <person name="Liu C."/>
            <person name="Sun Q."/>
        </authorList>
    </citation>
    <scope>NUCLEOTIDE SEQUENCE</scope>
    <source>
        <strain evidence="2">YIM B02565</strain>
    </source>
</reference>
<keyword evidence="3" id="KW-1185">Reference proteome</keyword>
<evidence type="ECO:0000313" key="3">
    <source>
        <dbReference type="Proteomes" id="UP000623681"/>
    </source>
</evidence>
<gene>
    <name evidence="2" type="ORF">JK634_18045</name>
</gene>
<proteinExistence type="predicted"/>
<dbReference type="Proteomes" id="UP000623681">
    <property type="component" value="Unassembled WGS sequence"/>
</dbReference>
<dbReference type="EMBL" id="JAESWA010000027">
    <property type="protein sequence ID" value="MBL4933688.1"/>
    <property type="molecule type" value="Genomic_DNA"/>
</dbReference>